<dbReference type="EC" id="5.1.99.-" evidence="2"/>
<name>A0A222E1E0_9RHOB</name>
<reference evidence="2 3" key="1">
    <citation type="submission" date="2017-07" db="EMBL/GenBank/DDBJ databases">
        <title>Genome Sequence of Antarctobacter heliothermus Strain SMS3 Isolated from a culture of the Diatom Skeletonema marinoi.</title>
        <authorList>
            <person name="Topel M."/>
            <person name="Pinder M.I.M."/>
            <person name="Johansson O.N."/>
            <person name="Kourtchenko O."/>
            <person name="Godhe A."/>
            <person name="Clarke A.K."/>
        </authorList>
    </citation>
    <scope>NUCLEOTIDE SEQUENCE [LARGE SCALE GENOMIC DNA]</scope>
    <source>
        <strain evidence="2 3">SMS3</strain>
    </source>
</reference>
<dbReference type="InterPro" id="IPR052186">
    <property type="entry name" value="Hydantoin_racemase-like"/>
</dbReference>
<keyword evidence="2" id="KW-0413">Isomerase</keyword>
<dbReference type="Pfam" id="PF01177">
    <property type="entry name" value="Asp_Glu_race"/>
    <property type="match status" value="1"/>
</dbReference>
<sequence>MKITLVNPNSSRAVTEAMVAIARSVAPGVTVQGVTIPDAPPTILNPDALDAAAIRVAALAPSLAGAVIVAGFGDPGLMELRAAGLSHATGLAEASIAEAAALAPRFAVVTTTPQLVGRIDLAAQRASHDGYAGTWVTPGDPQQLMSDASALTDALLAACQRACAEAERDGALGAIIIGGGPLAVAARTISADAPVPLIEPVPAAVRRLLATAHTDGIPG</sequence>
<dbReference type="AlphaFoldDB" id="A0A222E1E0"/>
<dbReference type="PANTHER" id="PTHR28047">
    <property type="entry name" value="PROTEIN DCG1"/>
    <property type="match status" value="1"/>
</dbReference>
<dbReference type="Proteomes" id="UP000203589">
    <property type="component" value="Chromosome"/>
</dbReference>
<dbReference type="PANTHER" id="PTHR28047:SF5">
    <property type="entry name" value="PROTEIN DCG1"/>
    <property type="match status" value="1"/>
</dbReference>
<evidence type="ECO:0000313" key="2">
    <source>
        <dbReference type="EMBL" id="ASP20035.1"/>
    </source>
</evidence>
<dbReference type="GO" id="GO:0047661">
    <property type="term" value="F:amino-acid racemase activity"/>
    <property type="evidence" value="ECO:0007669"/>
    <property type="project" value="InterPro"/>
</dbReference>
<organism evidence="2 3">
    <name type="scientific">Antarctobacter heliothermus</name>
    <dbReference type="NCBI Taxonomy" id="74033"/>
    <lineage>
        <taxon>Bacteria</taxon>
        <taxon>Pseudomonadati</taxon>
        <taxon>Pseudomonadota</taxon>
        <taxon>Alphaproteobacteria</taxon>
        <taxon>Rhodobacterales</taxon>
        <taxon>Roseobacteraceae</taxon>
        <taxon>Antarctobacter</taxon>
    </lineage>
</organism>
<evidence type="ECO:0000256" key="1">
    <source>
        <dbReference type="ARBA" id="ARBA00038414"/>
    </source>
</evidence>
<proteinExistence type="inferred from homology"/>
<dbReference type="RefSeq" id="WP_094034179.1">
    <property type="nucleotide sequence ID" value="NZ_CP022540.1"/>
</dbReference>
<dbReference type="OrthoDB" id="7774147at2"/>
<accession>A0A222E1E0</accession>
<protein>
    <submittedName>
        <fullName evidence="2">Hydrogenase expression protein HupH</fullName>
        <ecNumber evidence="2">5.1.99.-</ecNumber>
    </submittedName>
</protein>
<dbReference type="KEGG" id="aht:ANTHELSMS3_01331"/>
<dbReference type="Gene3D" id="3.40.50.12500">
    <property type="match status" value="1"/>
</dbReference>
<dbReference type="EMBL" id="CP022540">
    <property type="protein sequence ID" value="ASP20035.1"/>
    <property type="molecule type" value="Genomic_DNA"/>
</dbReference>
<keyword evidence="3" id="KW-1185">Reference proteome</keyword>
<comment type="similarity">
    <text evidence="1">Belongs to the HyuE racemase family.</text>
</comment>
<evidence type="ECO:0000313" key="3">
    <source>
        <dbReference type="Proteomes" id="UP000203589"/>
    </source>
</evidence>
<dbReference type="InterPro" id="IPR015942">
    <property type="entry name" value="Asp/Glu/hydantoin_racemase"/>
</dbReference>
<dbReference type="InterPro" id="IPR053714">
    <property type="entry name" value="Iso_Racemase_Enz_sf"/>
</dbReference>
<gene>
    <name evidence="2" type="ORF">ANTHELSMS3_01331</name>
</gene>